<name>A0A1G8I6Y5_9RHOB</name>
<feature type="region of interest" description="Disordered" evidence="1">
    <location>
        <begin position="16"/>
        <end position="72"/>
    </location>
</feature>
<protein>
    <recommendedName>
        <fullName evidence="4">D-galactarate dehydratase</fullName>
    </recommendedName>
</protein>
<evidence type="ECO:0000256" key="1">
    <source>
        <dbReference type="SAM" id="MobiDB-lite"/>
    </source>
</evidence>
<dbReference type="EMBL" id="FNEB01000001">
    <property type="protein sequence ID" value="SDI14597.1"/>
    <property type="molecule type" value="Genomic_DNA"/>
</dbReference>
<dbReference type="STRING" id="490829.SAMN05421850_101791"/>
<keyword evidence="3" id="KW-1185">Reference proteome</keyword>
<evidence type="ECO:0000313" key="2">
    <source>
        <dbReference type="EMBL" id="SDI14597.1"/>
    </source>
</evidence>
<accession>A0A1G8I6Y5</accession>
<reference evidence="2 3" key="1">
    <citation type="submission" date="2016-10" db="EMBL/GenBank/DDBJ databases">
        <authorList>
            <person name="de Groot N.N."/>
        </authorList>
    </citation>
    <scope>NUCLEOTIDE SEQUENCE [LARGE SCALE GENOMIC DNA]</scope>
    <source>
        <strain evidence="2 3">DSM 28010</strain>
    </source>
</reference>
<dbReference type="Proteomes" id="UP000199340">
    <property type="component" value="Unassembled WGS sequence"/>
</dbReference>
<organism evidence="2 3">
    <name type="scientific">Lutimaribacter saemankumensis</name>
    <dbReference type="NCBI Taxonomy" id="490829"/>
    <lineage>
        <taxon>Bacteria</taxon>
        <taxon>Pseudomonadati</taxon>
        <taxon>Pseudomonadota</taxon>
        <taxon>Alphaproteobacteria</taxon>
        <taxon>Rhodobacterales</taxon>
        <taxon>Roseobacteraceae</taxon>
        <taxon>Lutimaribacter</taxon>
    </lineage>
</organism>
<sequence length="155" mass="15601">MIFAPLLAACSLLPGRDAAEFPPAPPGEGQLRPVARPDSGAARVPPAGARTAEALDTTTAEERAAAASPAAGGARDLGATIATLGDPARPGFWLETPLVRSPAKGRVEYDGKSAQVDLIPIDGAATAGSRLSLAAMRLIGAPLAGLPEIRVFTDG</sequence>
<evidence type="ECO:0000313" key="3">
    <source>
        <dbReference type="Proteomes" id="UP000199340"/>
    </source>
</evidence>
<evidence type="ECO:0008006" key="4">
    <source>
        <dbReference type="Google" id="ProtNLM"/>
    </source>
</evidence>
<gene>
    <name evidence="2" type="ORF">SAMN05421850_101791</name>
</gene>
<dbReference type="AlphaFoldDB" id="A0A1G8I6Y5"/>
<feature type="compositionally biased region" description="Low complexity" evidence="1">
    <location>
        <begin position="49"/>
        <end position="58"/>
    </location>
</feature>
<proteinExistence type="predicted"/>